<feature type="region of interest" description="Disordered" evidence="1">
    <location>
        <begin position="241"/>
        <end position="269"/>
    </location>
</feature>
<dbReference type="InterPro" id="IPR036691">
    <property type="entry name" value="Endo/exonu/phosph_ase_sf"/>
</dbReference>
<dbReference type="Proteomes" id="UP000298652">
    <property type="component" value="Chromosome 9"/>
</dbReference>
<evidence type="ECO:0000313" key="3">
    <source>
        <dbReference type="Proteomes" id="UP000298652"/>
    </source>
</evidence>
<evidence type="ECO:0000256" key="1">
    <source>
        <dbReference type="SAM" id="MobiDB-lite"/>
    </source>
</evidence>
<proteinExistence type="predicted"/>
<keyword evidence="3" id="KW-1185">Reference proteome</keyword>
<dbReference type="SUPFAM" id="SSF56219">
    <property type="entry name" value="DNase I-like"/>
    <property type="match status" value="1"/>
</dbReference>
<dbReference type="Gramene" id="TKV93277">
    <property type="protein sequence ID" value="TKV93277"/>
    <property type="gene ID" value="SEVIR_9G215500v2"/>
</dbReference>
<dbReference type="PANTHER" id="PTHR33087">
    <property type="entry name" value="OS07G0539200 PROTEIN"/>
    <property type="match status" value="1"/>
</dbReference>
<organism evidence="2 3">
    <name type="scientific">Setaria viridis</name>
    <name type="common">Green bristlegrass</name>
    <name type="synonym">Setaria italica subsp. viridis</name>
    <dbReference type="NCBI Taxonomy" id="4556"/>
    <lineage>
        <taxon>Eukaryota</taxon>
        <taxon>Viridiplantae</taxon>
        <taxon>Streptophyta</taxon>
        <taxon>Embryophyta</taxon>
        <taxon>Tracheophyta</taxon>
        <taxon>Spermatophyta</taxon>
        <taxon>Magnoliopsida</taxon>
        <taxon>Liliopsida</taxon>
        <taxon>Poales</taxon>
        <taxon>Poaceae</taxon>
        <taxon>PACMAD clade</taxon>
        <taxon>Panicoideae</taxon>
        <taxon>Panicodae</taxon>
        <taxon>Paniceae</taxon>
        <taxon>Cenchrinae</taxon>
        <taxon>Setaria</taxon>
    </lineage>
</organism>
<dbReference type="InterPro" id="IPR053253">
    <property type="entry name" value="Sex_diff_modulator"/>
</dbReference>
<dbReference type="EMBL" id="CM016560">
    <property type="protein sequence ID" value="TKV93277.1"/>
    <property type="molecule type" value="Genomic_DNA"/>
</dbReference>
<evidence type="ECO:0008006" key="4">
    <source>
        <dbReference type="Google" id="ProtNLM"/>
    </source>
</evidence>
<protein>
    <recommendedName>
        <fullName evidence="4">DUF4283 domain-containing protein</fullName>
    </recommendedName>
</protein>
<evidence type="ECO:0000313" key="2">
    <source>
        <dbReference type="EMBL" id="TKV93277.1"/>
    </source>
</evidence>
<dbReference type="Gene3D" id="3.60.10.10">
    <property type="entry name" value="Endonuclease/exonuclease/phosphatase"/>
    <property type="match status" value="1"/>
</dbReference>
<sequence length="681" mass="76097">MERQHELHVLMGVQMDARVTLGAGDVLRDVLQHLRILEHALDVQAMGPATFILHFGSPELRNTALAWGVLPVGNTDIRLMPWSRRARALAGFLRFRVRVCLEGVPNHAFQTETVKQLFNPPSFIDEIDYEVWMADPSELAKQGTLKLEEPYMRVGSSGLPIVRNEAARTLDYNVLIHLDHVLDYVPLPNSPSHGSYESDINGIPDDELEEWPVKHHFVWYPGVPDGERLPVQGGRIPVHARLGGRRDRSPPGGGGANSFGGRPFRKRPPVTWRDIPHNYGVGGYGGSSSSGYGGRRHNADEQQPVHVLLHTPRHGLRDMFEGTKTDSIGQEELLAFYGAVDRQQGDQRVQQTGRVNSPRMNEETVRGEVECPIIHRDSVDYQGMDPMVTKKAGHTEQDCLNYSGLCNREAVFGPATVIGIRLAIVQTESVLGLASECLAIHPPEAFEIHQAADRQGSDEDTILMREEEDLGSKQKNQQKHGNIAIQRRLKFSKKLLSPLLKEPASTTNPKQTTEGEQLQYPEFRETFGLGDGHGADVLGPYPLMLKHRSIVNETLGQQFTQNLVFLPAQQTHGGALLAVHQDYYKITQSSIGNCMVFAKIEATTSRTEWWIIVVYGPQGDAEKLMFLQELRQIKQTISDNWLIIGDFNMILSAEDKSNNNLNRRLMGAFGTEGTPVEREKV</sequence>
<dbReference type="PANTHER" id="PTHR33087:SF21">
    <property type="entry name" value="OS03G0782100 PROTEIN"/>
    <property type="match status" value="1"/>
</dbReference>
<reference evidence="2" key="1">
    <citation type="submission" date="2019-03" db="EMBL/GenBank/DDBJ databases">
        <title>WGS assembly of Setaria viridis.</title>
        <authorList>
            <person name="Huang P."/>
            <person name="Jenkins J."/>
            <person name="Grimwood J."/>
            <person name="Barry K."/>
            <person name="Healey A."/>
            <person name="Mamidi S."/>
            <person name="Sreedasyam A."/>
            <person name="Shu S."/>
            <person name="Feldman M."/>
            <person name="Wu J."/>
            <person name="Yu Y."/>
            <person name="Chen C."/>
            <person name="Johnson J."/>
            <person name="Rokhsar D."/>
            <person name="Baxter I."/>
            <person name="Schmutz J."/>
            <person name="Brutnell T."/>
            <person name="Kellogg E."/>
        </authorList>
    </citation>
    <scope>NUCLEOTIDE SEQUENCE [LARGE SCALE GENOMIC DNA]</scope>
</reference>
<gene>
    <name evidence="2" type="ORF">SEVIR_9G215500v2</name>
</gene>
<accession>A0A4U6SWC5</accession>
<dbReference type="AlphaFoldDB" id="A0A4U6SWC5"/>
<name>A0A4U6SWC5_SETVI</name>